<evidence type="ECO:0000259" key="1">
    <source>
        <dbReference type="Pfam" id="PF25509"/>
    </source>
</evidence>
<gene>
    <name evidence="2" type="ORF">QD47_06525</name>
</gene>
<sequence length="321" mass="34778">MTLAKRLIASTKTDILKFSAADLKESILASEGRVIMGQHLVMINTGLVDGVTNAEIQAAYGADMVMLNGFDMIKEESNIGLREMKHGKLAEKPYSLKQIKEWAGVPLGIYFECPSPDAQVAGEQYVEAKEGRVASRENFLRALEIGADFIVLGGNPSAGTTFERIIEATKLAKETLGDKILICAGKWEDGTIEKVLGDPLSERPSNDIIKDLIDSGTDVITLPAPGSRHGITVEHVRQCVEFVHSYKPGTLALSFLNSSVEGADVQTIAWIALMMKQTGADIHAIGDGGYAGTPLPENVYQLALSIKGRRHTIKRMVGRSR</sequence>
<dbReference type="InterPro" id="IPR057238">
    <property type="entry name" value="DUF7916"/>
</dbReference>
<proteinExistence type="predicted"/>
<dbReference type="AlphaFoldDB" id="A0A0D7X5F8"/>
<comment type="caution">
    <text evidence="2">The sequence shown here is derived from an EMBL/GenBank/DDBJ whole genome shotgun (WGS) entry which is preliminary data.</text>
</comment>
<evidence type="ECO:0000313" key="2">
    <source>
        <dbReference type="EMBL" id="KJD46479.1"/>
    </source>
</evidence>
<dbReference type="PATRIC" id="fig|159743.3.peg.1419"/>
<feature type="domain" description="DUF7916" evidence="1">
    <location>
        <begin position="10"/>
        <end position="317"/>
    </location>
</feature>
<dbReference type="SUPFAM" id="SSF51366">
    <property type="entry name" value="Ribulose-phoshate binding barrel"/>
    <property type="match status" value="1"/>
</dbReference>
<dbReference type="Proteomes" id="UP000032534">
    <property type="component" value="Unassembled WGS sequence"/>
</dbReference>
<evidence type="ECO:0000313" key="3">
    <source>
        <dbReference type="Proteomes" id="UP000032534"/>
    </source>
</evidence>
<dbReference type="InterPro" id="IPR011060">
    <property type="entry name" value="RibuloseP-bd_barrel"/>
</dbReference>
<organism evidence="2 3">
    <name type="scientific">Paenibacillus terrae</name>
    <dbReference type="NCBI Taxonomy" id="159743"/>
    <lineage>
        <taxon>Bacteria</taxon>
        <taxon>Bacillati</taxon>
        <taxon>Bacillota</taxon>
        <taxon>Bacilli</taxon>
        <taxon>Bacillales</taxon>
        <taxon>Paenibacillaceae</taxon>
        <taxon>Paenibacillus</taxon>
    </lineage>
</organism>
<protein>
    <recommendedName>
        <fullName evidence="1">DUF7916 domain-containing protein</fullName>
    </recommendedName>
</protein>
<dbReference type="EMBL" id="JTHP01000008">
    <property type="protein sequence ID" value="KJD46479.1"/>
    <property type="molecule type" value="Genomic_DNA"/>
</dbReference>
<reference evidence="2 3" key="1">
    <citation type="submission" date="2014-11" db="EMBL/GenBank/DDBJ databases">
        <title>Draft Genome Sequences of Paenibacillus polymyxa NRRL B-30509 and Paenibacillus terrae NRRL B-30644, Strains from a Poultry Environment that Produce Tridecaptin A and Paenicidins.</title>
        <authorList>
            <person name="van Belkum M.J."/>
            <person name="Lohans C.T."/>
            <person name="Vederas J.C."/>
        </authorList>
    </citation>
    <scope>NUCLEOTIDE SEQUENCE [LARGE SCALE GENOMIC DNA]</scope>
    <source>
        <strain evidence="2 3">NRRL B-30644</strain>
    </source>
</reference>
<accession>A0A0D7X5F8</accession>
<name>A0A0D7X5F8_9BACL</name>
<dbReference type="Pfam" id="PF25509">
    <property type="entry name" value="DUF7916"/>
    <property type="match status" value="1"/>
</dbReference>
<keyword evidence="3" id="KW-1185">Reference proteome</keyword>